<name>A0A5B7DTS1_PORTR</name>
<evidence type="ECO:0000313" key="5">
    <source>
        <dbReference type="EMBL" id="MPC25052.1"/>
    </source>
</evidence>
<accession>A0A5B7DTS1</accession>
<dbReference type="Gene3D" id="3.10.110.10">
    <property type="entry name" value="Ubiquitin Conjugating Enzyme"/>
    <property type="match status" value="2"/>
</dbReference>
<dbReference type="PANTHER" id="PTHR46116:SF39">
    <property type="entry name" value="BACULOVIRAL IAP REPEAT-CONTAINING PROTEIN 6"/>
    <property type="match status" value="1"/>
</dbReference>
<dbReference type="OrthoDB" id="47801at2759"/>
<gene>
    <name evidence="5" type="primary">Birc6_0</name>
    <name evidence="5" type="ORF">E2C01_018154</name>
</gene>
<dbReference type="PANTHER" id="PTHR46116">
    <property type="entry name" value="(E3-INDEPENDENT) E2 UBIQUITIN-CONJUGATING ENZYME"/>
    <property type="match status" value="1"/>
</dbReference>
<proteinExistence type="predicted"/>
<evidence type="ECO:0000313" key="6">
    <source>
        <dbReference type="Proteomes" id="UP000324222"/>
    </source>
</evidence>
<evidence type="ECO:0000256" key="2">
    <source>
        <dbReference type="ARBA" id="ARBA00022786"/>
    </source>
</evidence>
<feature type="compositionally biased region" description="Low complexity" evidence="3">
    <location>
        <begin position="108"/>
        <end position="125"/>
    </location>
</feature>
<comment type="caution">
    <text evidence="5">The sequence shown here is derived from an EMBL/GenBank/DDBJ whole genome shotgun (WGS) entry which is preliminary data.</text>
</comment>
<feature type="region of interest" description="Disordered" evidence="3">
    <location>
        <begin position="2307"/>
        <end position="2467"/>
    </location>
</feature>
<feature type="region of interest" description="Disordered" evidence="3">
    <location>
        <begin position="1751"/>
        <end position="1783"/>
    </location>
</feature>
<dbReference type="GO" id="GO:0005634">
    <property type="term" value="C:nucleus"/>
    <property type="evidence" value="ECO:0007669"/>
    <property type="project" value="TreeGrafter"/>
</dbReference>
<feature type="domain" description="UBC core" evidence="4">
    <location>
        <begin position="2091"/>
        <end position="2259"/>
    </location>
</feature>
<dbReference type="GO" id="GO:0004842">
    <property type="term" value="F:ubiquitin-protein transferase activity"/>
    <property type="evidence" value="ECO:0007669"/>
    <property type="project" value="InterPro"/>
</dbReference>
<dbReference type="EMBL" id="VSRR010001410">
    <property type="protein sequence ID" value="MPC25052.1"/>
    <property type="molecule type" value="Genomic_DNA"/>
</dbReference>
<feature type="compositionally biased region" description="Polar residues" evidence="3">
    <location>
        <begin position="2402"/>
        <end position="2412"/>
    </location>
</feature>
<evidence type="ECO:0000256" key="3">
    <source>
        <dbReference type="SAM" id="MobiDB-lite"/>
    </source>
</evidence>
<dbReference type="SMART" id="SM00212">
    <property type="entry name" value="UBCc"/>
    <property type="match status" value="1"/>
</dbReference>
<keyword evidence="1" id="KW-0808">Transferase</keyword>
<feature type="compositionally biased region" description="Basic and acidic residues" evidence="3">
    <location>
        <begin position="438"/>
        <end position="458"/>
    </location>
</feature>
<evidence type="ECO:0000256" key="1">
    <source>
        <dbReference type="ARBA" id="ARBA00022679"/>
    </source>
</evidence>
<dbReference type="Pfam" id="PF00179">
    <property type="entry name" value="UQ_con"/>
    <property type="match status" value="1"/>
</dbReference>
<feature type="compositionally biased region" description="Low complexity" evidence="3">
    <location>
        <begin position="2416"/>
        <end position="2428"/>
    </location>
</feature>
<feature type="region of interest" description="Disordered" evidence="3">
    <location>
        <begin position="108"/>
        <end position="145"/>
    </location>
</feature>
<feature type="region of interest" description="Disordered" evidence="3">
    <location>
        <begin position="411"/>
        <end position="458"/>
    </location>
</feature>
<sequence length="2467" mass="260487">MNSSSPCCVDSFLLTCKVIGGLVSVVRPSPALGEIVSSDQLGALLRHALTLDTTWGAPWALHALTCLLQDVLEGERVCGAVVVVSADHHREDVDNFDLVLDAARSSATTSLSAPSQPGPSGISSGTANGTTDEGAAAASPQEETNGTLGQCVATQNCQADQSATSLSPPVVSMATTHYTPLDEDDLPASRPAVSSCVSYKSGGLASLIYKLLLNIHGSGGVGASGLAINIVTDVNFVPTLQKLLTGSCTAGADTRSDVVGSTVTGLLEDLLVRLRVRCDVASITSGPGAILKQALLTLVARLLEPQGAISLAMGPLDAQCCLLGTLLAMSYEGLDRMHTPLAIISSTVVLVHSHLMSNEGVTYGATSHSSTMLGGLFASVLGSDGRQGPAPSRLALLCSLLNLSRKLAQTPLHTSTQGRGGASVTPGYEESGSLTDSSKLEQQRSDHPQSSQTDEHKARLTPHHITCPHASPNTTPCLTDTVLQNGETMQLLLKSAAACEGGSVSMLLGTVGGEVTEKLCLGETLTEALHQLLLTLNSKATSPHLILAPLVAFITPGGWWSPPSLSEPALCFFTRVLDCPTILEQFAAMGGMKMLWENLVNSVGMMGGGRGGLVTAVMNHLAPPLPPSTQNAPSNKRNEPIEQTEGLYNFAPLAVVTSSNPTARPANVLVDSNQLFQRTKSAPWSYHFYPDESWVDLTLTLPCAVLLHEVHLFPHTVSLVSCPSAVSVEVGVEGGYLMPVSGPLSTAGLSRVRLVLPRPVVASIVVVRLHRPRDSSTLGLSQLKLLGTTTFREASRVTHESPTTDHTPHRASMWWLRLIYHSMCRVEGGLRIGVEAGARVPGVMEACVTLLLTPPGPMHLAAVGSAPLEATTLALAALSPHLLHSLIMTLLTHPLLCQPAGGTNLDAAIALLYELCVGSSSMEGVSVLLSWLNHSLTSPLAQPTTSHSDHHYSLAPPLAWPHQPSPPSSPGGSGVSSGVSAEVLHCIAAVLWNTQHNITNLITDDLFRRVYEWSERSEGEVKVGLDHIMCSMCHARPPLFTQLLLNMNVLAAIDNNQSITDDRKDREAEIRAARTDDMKEGVEGSSGAVEGRLILQDPSVISLTPAHLQTLATVAQSPEAIHLMLDSGFPLLLVHGILEWCKTEVLHQVESCTSPSAAESATDMEKASVAERSRSAEDAFSSATAQAPPQITAAIVPTLTTNLVAHTLHSLAALCAETPMRDWLGSAEGSVFWLPLLTVLGDPLVRGSEPLMRGSGACGAKESDYSSVEDATIHLMRQCCQNHPHNQALLASTLCHLIQRQNVPPPGGVSYLHSMSGFTRRLVLQLLLETERVVVHITSPQGGLSSPPGCSLPPLTQHPKFGAGHKTRLLTLPTTTTLADIIKLVTDWSRDVLVGTAGDLELPQADHREANEVGHLELMDKISVAAGVTAKDKRSKNKANMVYHSRLAKKVRASSSATYTLVHDTLGQSSGLPSTLTVAQLMAALRQDGHPAASHVSLTLTNRRDTGRGSDGEGARELALLSLAPLPSTLHVFTSQGGLSLLAQHMSLLYPDMAQQPNNPSSSRNGGGDKGEIMVENEWVSVEMNDYESANVFDYLVMGGGGGGSPGPVGGGTVSLLTLPSIPPHALGAFTLFLRLPGYAETLLKDTHQACCLLRLALGNVPIGLVVATTRATCVDSRETVGLQRGEGDRCHYWAKGTGFGTGSTTQSWDVEQALVRQRVEEEHVVWLVRLLAKYINPGDIIPPELQASNTESFDSAAEGGSPESSQGSPVLPPLSPQSQAPPALPPALLTLFQNSGLITTIASNLSNDSVLDMSRHVPLYRALLALVRGLAVTSSLAPLLMTPQASPAPVTVTTSSASNGSTATSTNSATTTAATSTTTISAATTTSAAATTTATTILTPTTASTTITTTPATNTTTTSPAPASEALPCIPSLLEKMKNTVNIYMAKLKWKSSKSGVGGGGGCGSNGGGGGGGSNGGSGGNSNTGSADEAEQEEGLSLIVPDIQNTAQVVKLCTERLQQEMDKEDQTDSMAASQPPPSRSLVEVYLSCLKPLQFDTFEMVVEDSERGIRFVVSHQYEGSVRGAGDLCTSRRMKRLAQEAVTLSSSLPLSYSSSVFVRTDLDRLDIMKVLITGPEDTPYANGCFEFDVYFPVDYPTSPLHINLQTTGEGRVLVSIQSLIFVSEPYFNEPGYERSRGTPTAMQNSREYDANIRAATVRWAMLNQLRNPSPCFKEVVERHFWLKHKEILEQVEGWIANMESLSENRRTGKNIALNTVSLKKNFQLLKEEFRKMSAPPGLEGVPLSPALASARSPAASNYREALGADKERETSQGGKEKEPWGAAGVQAGGPVRNRIRKTSRANLFAGKHGPHGAGIRVSSSTPIPQEPATTLPGKVPQPGPISQDPTPGTSATPAQGEPHPVTTVPETPTSACSTQDGLPSEAQEVFNHVNHNSSSVEDGAVTPAGTPC</sequence>
<dbReference type="PROSITE" id="PS50127">
    <property type="entry name" value="UBC_2"/>
    <property type="match status" value="1"/>
</dbReference>
<reference evidence="5 6" key="1">
    <citation type="submission" date="2019-05" db="EMBL/GenBank/DDBJ databases">
        <title>Another draft genome of Portunus trituberculatus and its Hox gene families provides insights of decapod evolution.</title>
        <authorList>
            <person name="Jeong J.-H."/>
            <person name="Song I."/>
            <person name="Kim S."/>
            <person name="Choi T."/>
            <person name="Kim D."/>
            <person name="Ryu S."/>
            <person name="Kim W."/>
        </authorList>
    </citation>
    <scope>NUCLEOTIDE SEQUENCE [LARGE SCALE GENOMIC DNA]</scope>
    <source>
        <tissue evidence="5">Muscle</tissue>
    </source>
</reference>
<dbReference type="GO" id="GO:0006915">
    <property type="term" value="P:apoptotic process"/>
    <property type="evidence" value="ECO:0007669"/>
    <property type="project" value="InterPro"/>
</dbReference>
<feature type="region of interest" description="Disordered" evidence="3">
    <location>
        <begin position="942"/>
        <end position="976"/>
    </location>
</feature>
<feature type="compositionally biased region" description="Basic and acidic residues" evidence="3">
    <location>
        <begin position="2321"/>
        <end position="2338"/>
    </location>
</feature>
<evidence type="ECO:0000259" key="4">
    <source>
        <dbReference type="PROSITE" id="PS50127"/>
    </source>
</evidence>
<feature type="compositionally biased region" description="Gly residues" evidence="3">
    <location>
        <begin position="1970"/>
        <end position="1983"/>
    </location>
</feature>
<keyword evidence="6" id="KW-1185">Reference proteome</keyword>
<dbReference type="GO" id="GO:0043066">
    <property type="term" value="P:negative regulation of apoptotic process"/>
    <property type="evidence" value="ECO:0007669"/>
    <property type="project" value="TreeGrafter"/>
</dbReference>
<dbReference type="GO" id="GO:0004869">
    <property type="term" value="F:cysteine-type endopeptidase inhibitor activity"/>
    <property type="evidence" value="ECO:0007669"/>
    <property type="project" value="TreeGrafter"/>
</dbReference>
<feature type="region of interest" description="Disordered" evidence="3">
    <location>
        <begin position="1970"/>
        <end position="1994"/>
    </location>
</feature>
<dbReference type="Pfam" id="PF12356">
    <property type="entry name" value="BIRC6"/>
    <property type="match status" value="1"/>
</dbReference>
<dbReference type="InterPro" id="IPR016135">
    <property type="entry name" value="UBQ-conjugating_enzyme/RWD"/>
</dbReference>
<feature type="compositionally biased region" description="Low complexity" evidence="3">
    <location>
        <begin position="1756"/>
        <end position="1770"/>
    </location>
</feature>
<feature type="region of interest" description="Disordered" evidence="3">
    <location>
        <begin position="1903"/>
        <end position="1926"/>
    </location>
</feature>
<dbReference type="InterPro" id="IPR000608">
    <property type="entry name" value="UBC"/>
</dbReference>
<dbReference type="SUPFAM" id="SSF54495">
    <property type="entry name" value="UBC-like"/>
    <property type="match status" value="1"/>
</dbReference>
<dbReference type="InterPro" id="IPR022103">
    <property type="entry name" value="BIRC6"/>
</dbReference>
<dbReference type="Proteomes" id="UP000324222">
    <property type="component" value="Unassembled WGS sequence"/>
</dbReference>
<dbReference type="GO" id="GO:0032465">
    <property type="term" value="P:regulation of cytokinesis"/>
    <property type="evidence" value="ECO:0007669"/>
    <property type="project" value="InterPro"/>
</dbReference>
<feature type="region of interest" description="Disordered" evidence="3">
    <location>
        <begin position="1847"/>
        <end position="1879"/>
    </location>
</feature>
<protein>
    <submittedName>
        <fullName evidence="5">Baculoviral IAP repeat-containing protein 6</fullName>
    </submittedName>
</protein>
<organism evidence="5 6">
    <name type="scientific">Portunus trituberculatus</name>
    <name type="common">Swimming crab</name>
    <name type="synonym">Neptunus trituberculatus</name>
    <dbReference type="NCBI Taxonomy" id="210409"/>
    <lineage>
        <taxon>Eukaryota</taxon>
        <taxon>Metazoa</taxon>
        <taxon>Ecdysozoa</taxon>
        <taxon>Arthropoda</taxon>
        <taxon>Crustacea</taxon>
        <taxon>Multicrustacea</taxon>
        <taxon>Malacostraca</taxon>
        <taxon>Eumalacostraca</taxon>
        <taxon>Eucarida</taxon>
        <taxon>Decapoda</taxon>
        <taxon>Pleocyemata</taxon>
        <taxon>Brachyura</taxon>
        <taxon>Eubrachyura</taxon>
        <taxon>Portunoidea</taxon>
        <taxon>Portunidae</taxon>
        <taxon>Portuninae</taxon>
        <taxon>Portunus</taxon>
    </lineage>
</organism>
<feature type="compositionally biased region" description="Low complexity" evidence="3">
    <location>
        <begin position="1903"/>
        <end position="1925"/>
    </location>
</feature>
<feature type="compositionally biased region" description="Low complexity" evidence="3">
    <location>
        <begin position="1854"/>
        <end position="1879"/>
    </location>
</feature>
<keyword evidence="2" id="KW-0833">Ubl conjugation pathway</keyword>